<feature type="transmembrane region" description="Helical" evidence="6">
    <location>
        <begin position="34"/>
        <end position="52"/>
    </location>
</feature>
<evidence type="ECO:0000256" key="4">
    <source>
        <dbReference type="ARBA" id="ARBA00022989"/>
    </source>
</evidence>
<sequence>MKSPKKPAARRPTRIVKVAPVTVQEPVIVSATGILRTSIIGIFLMMAGGALYFAQDLLIPLCLAFVLSVLLSPIVRGLLRLGIPEGVSATLIVLTLLALIAVGGWSLSGPVSQWIDDAPRIGAEIQQKLTHIRGWFGFVQQVSNQVDQMAGGTDPDVMKVVLKEPGLLKSAATGVPEVITKIGLTLFLLLFLLASGDLFREKLVKVLPTLSDKKRAVHISRDIEREVSRYLLTITGINIATGVMVGLGLWAIGMPNPLLWGVLATFLTYIPYLGAAIGIALVGAVAIVSFDTFAHALLAPAVYLGVATLEGQVLTPMIVGRRLEMNAVAILVAVAVWAWLWGVIGALIAVPFLVIIKVISFHVESMEAVGRFLGARETSPAEDTEKAA</sequence>
<evidence type="ECO:0000256" key="1">
    <source>
        <dbReference type="ARBA" id="ARBA00004141"/>
    </source>
</evidence>
<keyword evidence="5 6" id="KW-0472">Membrane</keyword>
<keyword evidence="8" id="KW-1185">Reference proteome</keyword>
<evidence type="ECO:0000313" key="7">
    <source>
        <dbReference type="EMBL" id="BCJ90798.1"/>
    </source>
</evidence>
<name>A0A6S6QWA7_9HYPH</name>
<dbReference type="EMBL" id="AP023361">
    <property type="protein sequence ID" value="BCJ90798.1"/>
    <property type="molecule type" value="Genomic_DNA"/>
</dbReference>
<dbReference type="AlphaFoldDB" id="A0A6S6QWA7"/>
<dbReference type="PANTHER" id="PTHR21716:SF16">
    <property type="entry name" value="BLL1467 PROTEIN"/>
    <property type="match status" value="1"/>
</dbReference>
<feature type="transmembrane region" description="Helical" evidence="6">
    <location>
        <begin position="327"/>
        <end position="356"/>
    </location>
</feature>
<organism evidence="7 8">
    <name type="scientific">Terrihabitans soli</name>
    <dbReference type="NCBI Taxonomy" id="708113"/>
    <lineage>
        <taxon>Bacteria</taxon>
        <taxon>Pseudomonadati</taxon>
        <taxon>Pseudomonadota</taxon>
        <taxon>Alphaproteobacteria</taxon>
        <taxon>Hyphomicrobiales</taxon>
        <taxon>Terrihabitans</taxon>
    </lineage>
</organism>
<dbReference type="GO" id="GO:0055085">
    <property type="term" value="P:transmembrane transport"/>
    <property type="evidence" value="ECO:0007669"/>
    <property type="project" value="TreeGrafter"/>
</dbReference>
<evidence type="ECO:0000256" key="2">
    <source>
        <dbReference type="ARBA" id="ARBA00009773"/>
    </source>
</evidence>
<dbReference type="PANTHER" id="PTHR21716">
    <property type="entry name" value="TRANSMEMBRANE PROTEIN"/>
    <property type="match status" value="1"/>
</dbReference>
<comment type="similarity">
    <text evidence="2">Belongs to the autoinducer-2 exporter (AI-2E) (TC 2.A.86) family.</text>
</comment>
<protein>
    <submittedName>
        <fullName evidence="7">AI-2E family transporter</fullName>
    </submittedName>
</protein>
<dbReference type="RefSeq" id="WP_222877403.1">
    <property type="nucleotide sequence ID" value="NZ_AP023361.1"/>
</dbReference>
<feature type="transmembrane region" description="Helical" evidence="6">
    <location>
        <begin position="86"/>
        <end position="107"/>
    </location>
</feature>
<dbReference type="GO" id="GO:0016020">
    <property type="term" value="C:membrane"/>
    <property type="evidence" value="ECO:0007669"/>
    <property type="project" value="UniProtKB-SubCell"/>
</dbReference>
<comment type="subcellular location">
    <subcellularLocation>
        <location evidence="1">Membrane</location>
        <topology evidence="1">Multi-pass membrane protein</topology>
    </subcellularLocation>
</comment>
<dbReference type="Pfam" id="PF01594">
    <property type="entry name" value="AI-2E_transport"/>
    <property type="match status" value="1"/>
</dbReference>
<dbReference type="KEGG" id="tso:IZ6_15330"/>
<proteinExistence type="inferred from homology"/>
<evidence type="ECO:0000256" key="3">
    <source>
        <dbReference type="ARBA" id="ARBA00022692"/>
    </source>
</evidence>
<dbReference type="InterPro" id="IPR002549">
    <property type="entry name" value="AI-2E-like"/>
</dbReference>
<reference evidence="7 8" key="1">
    <citation type="submission" date="2020-08" db="EMBL/GenBank/DDBJ databases">
        <title>Genome sequence of Rhizobiales bacterium strain IZ6.</title>
        <authorList>
            <person name="Nakai R."/>
            <person name="Naganuma T."/>
        </authorList>
    </citation>
    <scope>NUCLEOTIDE SEQUENCE [LARGE SCALE GENOMIC DNA]</scope>
    <source>
        <strain evidence="7 8">IZ6</strain>
    </source>
</reference>
<keyword evidence="4 6" id="KW-1133">Transmembrane helix</keyword>
<accession>A0A6S6QWA7</accession>
<evidence type="ECO:0000256" key="5">
    <source>
        <dbReference type="ARBA" id="ARBA00023136"/>
    </source>
</evidence>
<feature type="transmembrane region" description="Helical" evidence="6">
    <location>
        <begin position="178"/>
        <end position="199"/>
    </location>
</feature>
<feature type="transmembrane region" description="Helical" evidence="6">
    <location>
        <begin position="58"/>
        <end position="79"/>
    </location>
</feature>
<keyword evidence="3 6" id="KW-0812">Transmembrane</keyword>
<dbReference type="Proteomes" id="UP000515317">
    <property type="component" value="Chromosome"/>
</dbReference>
<evidence type="ECO:0000313" key="8">
    <source>
        <dbReference type="Proteomes" id="UP000515317"/>
    </source>
</evidence>
<evidence type="ECO:0000256" key="6">
    <source>
        <dbReference type="SAM" id="Phobius"/>
    </source>
</evidence>
<feature type="transmembrane region" description="Helical" evidence="6">
    <location>
        <begin position="297"/>
        <end position="315"/>
    </location>
</feature>
<gene>
    <name evidence="7" type="ORF">IZ6_15330</name>
</gene>
<feature type="transmembrane region" description="Helical" evidence="6">
    <location>
        <begin position="258"/>
        <end position="290"/>
    </location>
</feature>
<feature type="transmembrane region" description="Helical" evidence="6">
    <location>
        <begin position="230"/>
        <end position="252"/>
    </location>
</feature>